<dbReference type="Proteomes" id="UP000288212">
    <property type="component" value="Unassembled WGS sequence"/>
</dbReference>
<dbReference type="InterPro" id="IPR006976">
    <property type="entry name" value="VanZ-like"/>
</dbReference>
<keyword evidence="4" id="KW-1185">Reference proteome</keyword>
<accession>A0A432VU40</accession>
<dbReference type="NCBIfam" id="NF037970">
    <property type="entry name" value="vanZ_1"/>
    <property type="match status" value="1"/>
</dbReference>
<keyword evidence="1" id="KW-1133">Transmembrane helix</keyword>
<comment type="caution">
    <text evidence="3">The sequence shown here is derived from an EMBL/GenBank/DDBJ whole genome shotgun (WGS) entry which is preliminary data.</text>
</comment>
<reference evidence="3 4" key="1">
    <citation type="journal article" date="2011" name="Front. Microbiol.">
        <title>Genomic signatures of strain selection and enhancement in Bacillus atrophaeus var. globigii, a historical biowarfare simulant.</title>
        <authorList>
            <person name="Gibbons H.S."/>
            <person name="Broomall S.M."/>
            <person name="McNew L.A."/>
            <person name="Daligault H."/>
            <person name="Chapman C."/>
            <person name="Bruce D."/>
            <person name="Karavis M."/>
            <person name="Krepps M."/>
            <person name="McGregor P.A."/>
            <person name="Hong C."/>
            <person name="Park K.H."/>
            <person name="Akmal A."/>
            <person name="Feldman A."/>
            <person name="Lin J.S."/>
            <person name="Chang W.E."/>
            <person name="Higgs B.W."/>
            <person name="Demirev P."/>
            <person name="Lindquist J."/>
            <person name="Liem A."/>
            <person name="Fochler E."/>
            <person name="Read T.D."/>
            <person name="Tapia R."/>
            <person name="Johnson S."/>
            <person name="Bishop-Lilly K.A."/>
            <person name="Detter C."/>
            <person name="Han C."/>
            <person name="Sozhamannan S."/>
            <person name="Rosenzweig C.N."/>
            <person name="Skowronski E.W."/>
        </authorList>
    </citation>
    <scope>NUCLEOTIDE SEQUENCE [LARGE SCALE GENOMIC DNA]</scope>
    <source>
        <strain evidence="3 4">AK5</strain>
    </source>
</reference>
<dbReference type="AlphaFoldDB" id="A0A432VU40"/>
<evidence type="ECO:0000313" key="3">
    <source>
        <dbReference type="EMBL" id="RUO19929.1"/>
    </source>
</evidence>
<dbReference type="OrthoDB" id="8564037at2"/>
<dbReference type="PANTHER" id="PTHR28008">
    <property type="entry name" value="DOMAIN PROTEIN, PUTATIVE (AFU_ORTHOLOGUE AFUA_3G10980)-RELATED"/>
    <property type="match status" value="1"/>
</dbReference>
<evidence type="ECO:0000256" key="1">
    <source>
        <dbReference type="SAM" id="Phobius"/>
    </source>
</evidence>
<feature type="transmembrane region" description="Helical" evidence="1">
    <location>
        <begin position="61"/>
        <end position="78"/>
    </location>
</feature>
<feature type="transmembrane region" description="Helical" evidence="1">
    <location>
        <begin position="12"/>
        <end position="41"/>
    </location>
</feature>
<evidence type="ECO:0000313" key="4">
    <source>
        <dbReference type="Proteomes" id="UP000288212"/>
    </source>
</evidence>
<evidence type="ECO:0000259" key="2">
    <source>
        <dbReference type="Pfam" id="PF04892"/>
    </source>
</evidence>
<dbReference type="EMBL" id="PIPI01000004">
    <property type="protein sequence ID" value="RUO19929.1"/>
    <property type="molecule type" value="Genomic_DNA"/>
</dbReference>
<dbReference type="PANTHER" id="PTHR28008:SF1">
    <property type="entry name" value="DOMAIN PROTEIN, PUTATIVE (AFU_ORTHOLOGUE AFUA_3G10980)-RELATED"/>
    <property type="match status" value="1"/>
</dbReference>
<proteinExistence type="predicted"/>
<dbReference type="Pfam" id="PF04892">
    <property type="entry name" value="VanZ"/>
    <property type="match status" value="1"/>
</dbReference>
<gene>
    <name evidence="3" type="ORF">CWE06_07460</name>
</gene>
<organism evidence="3 4">
    <name type="scientific">Aliidiomarina haloalkalitolerans</name>
    <dbReference type="NCBI Taxonomy" id="859059"/>
    <lineage>
        <taxon>Bacteria</taxon>
        <taxon>Pseudomonadati</taxon>
        <taxon>Pseudomonadota</taxon>
        <taxon>Gammaproteobacteria</taxon>
        <taxon>Alteromonadales</taxon>
        <taxon>Idiomarinaceae</taxon>
        <taxon>Aliidiomarina</taxon>
    </lineage>
</organism>
<protein>
    <recommendedName>
        <fullName evidence="2">VanZ-like domain-containing protein</fullName>
    </recommendedName>
</protein>
<keyword evidence="1" id="KW-0812">Transmembrane</keyword>
<keyword evidence="1" id="KW-0472">Membrane</keyword>
<name>A0A432VU40_9GAMM</name>
<feature type="domain" description="VanZ-like" evidence="2">
    <location>
        <begin position="6"/>
        <end position="74"/>
    </location>
</feature>
<sequence>MRFEHADKIAHFGLFFILAGSLHLAFRPRVWVGLLLLLVYGIVIEVVQHYVPGRGADPWDLVADMVGALTFYALRLAVKIPRRRRLQS</sequence>